<accession>A0A4P9WAF7</accession>
<gene>
    <name evidence="2" type="ORF">BDK51DRAFT_26171</name>
</gene>
<sequence length="317" mass="35291">MTALWLSILVVWGGSGSFFELEISPTRKLMIKSTDISHVQNTGKVTVNLDWSEIANLQQPSSGIWTELVDNPAAGLQTYLFKPLAPWPGKVIPSNCLLLIATCVDGTVQSFTADATSPYFEQGFIQNILTAGLPSHNKEISKFSIVFERHTIYAPDSQDHGSWEHQHCYTHTPQDNKDEQAHSFDSFATFVGSLEIGRWLIVAVLSPGWEVLISIINGVNVRLMSGTHIDVVTDCLGTEVKSWAPELSKTTPHHVKKHSLIHIQTCIKAGVFYAMGGKVKNNRTTFTLNFDPDKFIEDHVAGRKDCLLKKPDQKEYN</sequence>
<organism evidence="2 3">
    <name type="scientific">Blyttiomyces helicus</name>
    <dbReference type="NCBI Taxonomy" id="388810"/>
    <lineage>
        <taxon>Eukaryota</taxon>
        <taxon>Fungi</taxon>
        <taxon>Fungi incertae sedis</taxon>
        <taxon>Chytridiomycota</taxon>
        <taxon>Chytridiomycota incertae sedis</taxon>
        <taxon>Chytridiomycetes</taxon>
        <taxon>Chytridiomycetes incertae sedis</taxon>
        <taxon>Blyttiomyces</taxon>
    </lineage>
</organism>
<name>A0A4P9WAF7_9FUNG</name>
<reference evidence="3" key="1">
    <citation type="journal article" date="2018" name="Nat. Microbiol.">
        <title>Leveraging single-cell genomics to expand the fungal tree of life.</title>
        <authorList>
            <person name="Ahrendt S.R."/>
            <person name="Quandt C.A."/>
            <person name="Ciobanu D."/>
            <person name="Clum A."/>
            <person name="Salamov A."/>
            <person name="Andreopoulos B."/>
            <person name="Cheng J.F."/>
            <person name="Woyke T."/>
            <person name="Pelin A."/>
            <person name="Henrissat B."/>
            <person name="Reynolds N.K."/>
            <person name="Benny G.L."/>
            <person name="Smith M.E."/>
            <person name="James T.Y."/>
            <person name="Grigoriev I.V."/>
        </authorList>
    </citation>
    <scope>NUCLEOTIDE SEQUENCE [LARGE SCALE GENOMIC DNA]</scope>
</reference>
<keyword evidence="1" id="KW-0732">Signal</keyword>
<keyword evidence="3" id="KW-1185">Reference proteome</keyword>
<evidence type="ECO:0000256" key="1">
    <source>
        <dbReference type="SAM" id="SignalP"/>
    </source>
</evidence>
<dbReference type="EMBL" id="KZ996099">
    <property type="protein sequence ID" value="RKO89424.1"/>
    <property type="molecule type" value="Genomic_DNA"/>
</dbReference>
<feature type="chain" id="PRO_5020354185" evidence="1">
    <location>
        <begin position="17"/>
        <end position="317"/>
    </location>
</feature>
<proteinExistence type="predicted"/>
<feature type="signal peptide" evidence="1">
    <location>
        <begin position="1"/>
        <end position="16"/>
    </location>
</feature>
<dbReference type="Proteomes" id="UP000269721">
    <property type="component" value="Unassembled WGS sequence"/>
</dbReference>
<dbReference type="AlphaFoldDB" id="A0A4P9WAF7"/>
<protein>
    <submittedName>
        <fullName evidence="2">Uncharacterized protein</fullName>
    </submittedName>
</protein>
<evidence type="ECO:0000313" key="2">
    <source>
        <dbReference type="EMBL" id="RKO89424.1"/>
    </source>
</evidence>
<evidence type="ECO:0000313" key="3">
    <source>
        <dbReference type="Proteomes" id="UP000269721"/>
    </source>
</evidence>